<accession>A0A0K2GDK5</accession>
<dbReference type="AlphaFoldDB" id="A0A0K2GDK5"/>
<organism evidence="2 3">
    <name type="scientific">Nitrospira moscoviensis</name>
    <dbReference type="NCBI Taxonomy" id="42253"/>
    <lineage>
        <taxon>Bacteria</taxon>
        <taxon>Pseudomonadati</taxon>
        <taxon>Nitrospirota</taxon>
        <taxon>Nitrospiria</taxon>
        <taxon>Nitrospirales</taxon>
        <taxon>Nitrospiraceae</taxon>
        <taxon>Nitrospira</taxon>
    </lineage>
</organism>
<evidence type="ECO:0000256" key="1">
    <source>
        <dbReference type="SAM" id="MobiDB-lite"/>
    </source>
</evidence>
<proteinExistence type="predicted"/>
<protein>
    <submittedName>
        <fullName evidence="2">Uncharacterized protein</fullName>
    </submittedName>
</protein>
<evidence type="ECO:0000313" key="3">
    <source>
        <dbReference type="Proteomes" id="UP000069205"/>
    </source>
</evidence>
<dbReference type="EMBL" id="CP011801">
    <property type="protein sequence ID" value="ALA58924.1"/>
    <property type="molecule type" value="Genomic_DNA"/>
</dbReference>
<reference evidence="2 3" key="1">
    <citation type="journal article" date="2015" name="Proc. Natl. Acad. Sci. U.S.A.">
        <title>Expanded metabolic versatility of ubiquitous nitrite-oxidizing bacteria from the genus Nitrospira.</title>
        <authorList>
            <person name="Koch H."/>
            <person name="Lucker S."/>
            <person name="Albertsen M."/>
            <person name="Kitzinger K."/>
            <person name="Herbold C."/>
            <person name="Spieck E."/>
            <person name="Nielsen P.H."/>
            <person name="Wagner M."/>
            <person name="Daims H."/>
        </authorList>
    </citation>
    <scope>NUCLEOTIDE SEQUENCE [LARGE SCALE GENOMIC DNA]</scope>
    <source>
        <strain evidence="2 3">NSP M-1</strain>
    </source>
</reference>
<evidence type="ECO:0000313" key="2">
    <source>
        <dbReference type="EMBL" id="ALA58924.1"/>
    </source>
</evidence>
<feature type="region of interest" description="Disordered" evidence="1">
    <location>
        <begin position="1"/>
        <end position="49"/>
    </location>
</feature>
<dbReference type="Proteomes" id="UP000069205">
    <property type="component" value="Chromosome"/>
</dbReference>
<name>A0A0K2GDK5_NITMO</name>
<keyword evidence="3" id="KW-1185">Reference proteome</keyword>
<gene>
    <name evidence="2" type="ORF">NITMOv2_2511</name>
</gene>
<dbReference type="KEGG" id="nmv:NITMOv2_2511"/>
<sequence>MAGHPGIHTKTHGISLGLKNPARSGPVASVDRFRGGRRGLPGEGTGVEPYAEALRRTEAFS</sequence>